<dbReference type="AlphaFoldDB" id="A0A9W6L7J6"/>
<accession>A0A9W6L7J6</accession>
<proteinExistence type="predicted"/>
<evidence type="ECO:0008006" key="3">
    <source>
        <dbReference type="Google" id="ProtNLM"/>
    </source>
</evidence>
<reference evidence="1" key="2">
    <citation type="submission" date="2023-01" db="EMBL/GenBank/DDBJ databases">
        <authorList>
            <person name="Sun Q."/>
            <person name="Evtushenko L."/>
        </authorList>
    </citation>
    <scope>NUCLEOTIDE SEQUENCE</scope>
    <source>
        <strain evidence="1">VKM Ac-1069</strain>
    </source>
</reference>
<protein>
    <recommendedName>
        <fullName evidence="3">Lipoprotein</fullName>
    </recommendedName>
</protein>
<keyword evidence="2" id="KW-1185">Reference proteome</keyword>
<comment type="caution">
    <text evidence="1">The sequence shown here is derived from an EMBL/GenBank/DDBJ whole genome shotgun (WGS) entry which is preliminary data.</text>
</comment>
<evidence type="ECO:0000313" key="1">
    <source>
        <dbReference type="EMBL" id="GLL15092.1"/>
    </source>
</evidence>
<dbReference type="Proteomes" id="UP001143463">
    <property type="component" value="Unassembled WGS sequence"/>
</dbReference>
<dbReference type="RefSeq" id="WP_037051768.1">
    <property type="nucleotide sequence ID" value="NZ_BAAAUZ010000056.1"/>
</dbReference>
<dbReference type="EMBL" id="BSFQ01000041">
    <property type="protein sequence ID" value="GLL15092.1"/>
    <property type="molecule type" value="Genomic_DNA"/>
</dbReference>
<name>A0A9W6L7J6_9PSEU</name>
<dbReference type="PROSITE" id="PS51257">
    <property type="entry name" value="PROKAR_LIPOPROTEIN"/>
    <property type="match status" value="1"/>
</dbReference>
<gene>
    <name evidence="1" type="ORF">GCM10017577_62410</name>
</gene>
<sequence length="279" mass="28969">MPHGRASAAGPVRTPLALVLAAIAVLVVLVAVVSCARGNSEDAGRTQRLPKYYSAADLLTAVTQRQHTDRTAHLRLSGQVDAADGGPTTLGGDGALRVEQGGGISAQFTQTLSPPGRDPQSTAFVVLHGGQVWRQDGTGWTRVDEAATGTPEKNLATTAANVVAGADPTAHLSRYRDAALVADAADDTVDDVPTVRYLVVVDVVRAAELEQDPEVRDALRAQAAAGVTRISSTLWIDAANRPLRSETRQTMPGIGTLALTSDYRDWGAPVAIASPGAAA</sequence>
<dbReference type="Gene3D" id="2.50.20.20">
    <property type="match status" value="1"/>
</dbReference>
<evidence type="ECO:0000313" key="2">
    <source>
        <dbReference type="Proteomes" id="UP001143463"/>
    </source>
</evidence>
<organism evidence="1 2">
    <name type="scientific">Pseudonocardia halophobica</name>
    <dbReference type="NCBI Taxonomy" id="29401"/>
    <lineage>
        <taxon>Bacteria</taxon>
        <taxon>Bacillati</taxon>
        <taxon>Actinomycetota</taxon>
        <taxon>Actinomycetes</taxon>
        <taxon>Pseudonocardiales</taxon>
        <taxon>Pseudonocardiaceae</taxon>
        <taxon>Pseudonocardia</taxon>
    </lineage>
</organism>
<reference evidence="1" key="1">
    <citation type="journal article" date="2014" name="Int. J. Syst. Evol. Microbiol.">
        <title>Complete genome sequence of Corynebacterium casei LMG S-19264T (=DSM 44701T), isolated from a smear-ripened cheese.</title>
        <authorList>
            <consortium name="US DOE Joint Genome Institute (JGI-PGF)"/>
            <person name="Walter F."/>
            <person name="Albersmeier A."/>
            <person name="Kalinowski J."/>
            <person name="Ruckert C."/>
        </authorList>
    </citation>
    <scope>NUCLEOTIDE SEQUENCE</scope>
    <source>
        <strain evidence="1">VKM Ac-1069</strain>
    </source>
</reference>